<dbReference type="PROSITE" id="PS51186">
    <property type="entry name" value="GNAT"/>
    <property type="match status" value="1"/>
</dbReference>
<protein>
    <submittedName>
        <fullName evidence="2">N-acetyltransferase</fullName>
    </submittedName>
</protein>
<dbReference type="PANTHER" id="PTHR43792:SF13">
    <property type="entry name" value="ACETYLTRANSFERASE"/>
    <property type="match status" value="1"/>
</dbReference>
<reference evidence="2 3" key="1">
    <citation type="journal article" date="2016" name="Front. Microbiol.">
        <title>Comprehensive Phylogenetic Analysis of Bovine Non-aureus Staphylococci Species Based on Whole-Genome Sequencing.</title>
        <authorList>
            <person name="Naushad S."/>
            <person name="Barkema H.W."/>
            <person name="Luby C."/>
            <person name="Condas L.A."/>
            <person name="Nobrega D.B."/>
            <person name="Carson D.A."/>
            <person name="De Buck J."/>
        </authorList>
    </citation>
    <scope>NUCLEOTIDE SEQUENCE [LARGE SCALE GENOMIC DNA]</scope>
    <source>
        <strain evidence="2 3">SNUC 2993</strain>
    </source>
</reference>
<dbReference type="GO" id="GO:0016747">
    <property type="term" value="F:acyltransferase activity, transferring groups other than amino-acyl groups"/>
    <property type="evidence" value="ECO:0007669"/>
    <property type="project" value="InterPro"/>
</dbReference>
<dbReference type="RefSeq" id="WP_107533064.1">
    <property type="nucleotide sequence ID" value="NZ_PZEV01000004.1"/>
</dbReference>
<name>A0A2T4Q314_STAWA</name>
<evidence type="ECO:0000313" key="2">
    <source>
        <dbReference type="EMBL" id="PTI52280.1"/>
    </source>
</evidence>
<dbReference type="InterPro" id="IPR000182">
    <property type="entry name" value="GNAT_dom"/>
</dbReference>
<dbReference type="AlphaFoldDB" id="A0A2T4Q314"/>
<dbReference type="PANTHER" id="PTHR43792">
    <property type="entry name" value="GNAT FAMILY, PUTATIVE (AFU_ORTHOLOGUE AFUA_3G00765)-RELATED-RELATED"/>
    <property type="match status" value="1"/>
</dbReference>
<feature type="domain" description="N-acetyltransferase" evidence="1">
    <location>
        <begin position="5"/>
        <end position="166"/>
    </location>
</feature>
<dbReference type="Gene3D" id="3.40.630.30">
    <property type="match status" value="1"/>
</dbReference>
<dbReference type="EMBL" id="PZEV01000004">
    <property type="protein sequence ID" value="PTI52280.1"/>
    <property type="molecule type" value="Genomic_DNA"/>
</dbReference>
<comment type="caution">
    <text evidence="2">The sequence shown here is derived from an EMBL/GenBank/DDBJ whole genome shotgun (WGS) entry which is preliminary data.</text>
</comment>
<organism evidence="2 3">
    <name type="scientific">Staphylococcus warneri</name>
    <dbReference type="NCBI Taxonomy" id="1292"/>
    <lineage>
        <taxon>Bacteria</taxon>
        <taxon>Bacillati</taxon>
        <taxon>Bacillota</taxon>
        <taxon>Bacilli</taxon>
        <taxon>Bacillales</taxon>
        <taxon>Staphylococcaceae</taxon>
        <taxon>Staphylococcus</taxon>
    </lineage>
</organism>
<proteinExistence type="predicted"/>
<evidence type="ECO:0000313" key="3">
    <source>
        <dbReference type="Proteomes" id="UP000240717"/>
    </source>
</evidence>
<dbReference type="Pfam" id="PF13302">
    <property type="entry name" value="Acetyltransf_3"/>
    <property type="match status" value="1"/>
</dbReference>
<evidence type="ECO:0000259" key="1">
    <source>
        <dbReference type="PROSITE" id="PS51186"/>
    </source>
</evidence>
<gene>
    <name evidence="2" type="ORF">BU085_02120</name>
</gene>
<dbReference type="SUPFAM" id="SSF55729">
    <property type="entry name" value="Acyl-CoA N-acyltransferases (Nat)"/>
    <property type="match status" value="1"/>
</dbReference>
<dbReference type="InterPro" id="IPR016181">
    <property type="entry name" value="Acyl_CoA_acyltransferase"/>
</dbReference>
<sequence length="166" mass="19936">MIETEHLKLIQPSMKYVEDLFQLHTNDEATRYTPLGRHKDIEDTANYIQQWQQHWQDNQFGYFLIQPKDKDVVVGIMGYEYRTINDQHFLNLYYRLLPEFTGHNYAYEAISRIDEWMLSRDNETTQIVRTNIQNVPSIKLAQRLGFNRDKEWDDVINKGDICLFKS</sequence>
<accession>A0A2T4Q314</accession>
<dbReference type="Proteomes" id="UP000240717">
    <property type="component" value="Unassembled WGS sequence"/>
</dbReference>
<keyword evidence="2" id="KW-0808">Transferase</keyword>
<dbReference type="InterPro" id="IPR051531">
    <property type="entry name" value="N-acetyltransferase"/>
</dbReference>